<evidence type="ECO:0000256" key="1">
    <source>
        <dbReference type="ARBA" id="ARBA00004571"/>
    </source>
</evidence>
<keyword evidence="4" id="KW-1134">Transmembrane beta strand</keyword>
<name>A0A3S2URN1_9BURK</name>
<keyword evidence="6 11" id="KW-0732">Signal</keyword>
<dbReference type="CDD" id="cd00342">
    <property type="entry name" value="gram_neg_porins"/>
    <property type="match status" value="1"/>
</dbReference>
<evidence type="ECO:0000256" key="9">
    <source>
        <dbReference type="ARBA" id="ARBA00023136"/>
    </source>
</evidence>
<protein>
    <submittedName>
        <fullName evidence="13">Porin</fullName>
    </submittedName>
</protein>
<dbReference type="InterPro" id="IPR002299">
    <property type="entry name" value="Porin_Neis"/>
</dbReference>
<dbReference type="PRINTS" id="PR00182">
    <property type="entry name" value="ECOLNEIPORIN"/>
</dbReference>
<dbReference type="GO" id="GO:0046930">
    <property type="term" value="C:pore complex"/>
    <property type="evidence" value="ECO:0007669"/>
    <property type="project" value="UniProtKB-KW"/>
</dbReference>
<accession>A0A3S2URN1</accession>
<dbReference type="Gene3D" id="2.40.160.10">
    <property type="entry name" value="Porin"/>
    <property type="match status" value="1"/>
</dbReference>
<feature type="signal peptide" evidence="11">
    <location>
        <begin position="1"/>
        <end position="20"/>
    </location>
</feature>
<organism evidence="13 14">
    <name type="scientific">Rubrivivax albus</name>
    <dbReference type="NCBI Taxonomy" id="2499835"/>
    <lineage>
        <taxon>Bacteria</taxon>
        <taxon>Pseudomonadati</taxon>
        <taxon>Pseudomonadota</taxon>
        <taxon>Betaproteobacteria</taxon>
        <taxon>Burkholderiales</taxon>
        <taxon>Sphaerotilaceae</taxon>
        <taxon>Rubrivivax</taxon>
    </lineage>
</organism>
<evidence type="ECO:0000256" key="4">
    <source>
        <dbReference type="ARBA" id="ARBA00022452"/>
    </source>
</evidence>
<dbReference type="GO" id="GO:0009279">
    <property type="term" value="C:cell outer membrane"/>
    <property type="evidence" value="ECO:0007669"/>
    <property type="project" value="UniProtKB-SubCell"/>
</dbReference>
<dbReference type="InterPro" id="IPR001702">
    <property type="entry name" value="Porin_Gram-ve"/>
</dbReference>
<dbReference type="OrthoDB" id="5289162at2"/>
<evidence type="ECO:0000256" key="2">
    <source>
        <dbReference type="ARBA" id="ARBA00011233"/>
    </source>
</evidence>
<comment type="caution">
    <text evidence="13">The sequence shown here is derived from an EMBL/GenBank/DDBJ whole genome shotgun (WGS) entry which is preliminary data.</text>
</comment>
<dbReference type="InterPro" id="IPR023614">
    <property type="entry name" value="Porin_dom_sf"/>
</dbReference>
<evidence type="ECO:0000256" key="10">
    <source>
        <dbReference type="ARBA" id="ARBA00023237"/>
    </source>
</evidence>
<dbReference type="GO" id="GO:0034220">
    <property type="term" value="P:monoatomic ion transmembrane transport"/>
    <property type="evidence" value="ECO:0007669"/>
    <property type="project" value="InterPro"/>
</dbReference>
<evidence type="ECO:0000313" key="13">
    <source>
        <dbReference type="EMBL" id="RVT53407.1"/>
    </source>
</evidence>
<evidence type="ECO:0000313" key="14">
    <source>
        <dbReference type="Proteomes" id="UP000288178"/>
    </source>
</evidence>
<feature type="chain" id="PRO_5018701846" evidence="11">
    <location>
        <begin position="21"/>
        <end position="313"/>
    </location>
</feature>
<dbReference type="Pfam" id="PF13609">
    <property type="entry name" value="Porin_4"/>
    <property type="match status" value="1"/>
</dbReference>
<evidence type="ECO:0000256" key="8">
    <source>
        <dbReference type="ARBA" id="ARBA00023114"/>
    </source>
</evidence>
<keyword evidence="14" id="KW-1185">Reference proteome</keyword>
<dbReference type="AlphaFoldDB" id="A0A3S2URN1"/>
<dbReference type="RefSeq" id="WP_128194511.1">
    <property type="nucleotide sequence ID" value="NZ_SACT01000001.1"/>
</dbReference>
<gene>
    <name evidence="13" type="ORF">ENE75_00440</name>
</gene>
<dbReference type="PANTHER" id="PTHR34501:SF9">
    <property type="entry name" value="MAJOR OUTER MEMBRANE PROTEIN P.IA"/>
    <property type="match status" value="1"/>
</dbReference>
<keyword evidence="3" id="KW-0813">Transport</keyword>
<evidence type="ECO:0000256" key="11">
    <source>
        <dbReference type="SAM" id="SignalP"/>
    </source>
</evidence>
<keyword evidence="7" id="KW-0406">Ion transport</keyword>
<dbReference type="GO" id="GO:0015288">
    <property type="term" value="F:porin activity"/>
    <property type="evidence" value="ECO:0007669"/>
    <property type="project" value="UniProtKB-KW"/>
</dbReference>
<keyword evidence="9" id="KW-0472">Membrane</keyword>
<comment type="subcellular location">
    <subcellularLocation>
        <location evidence="1">Cell outer membrane</location>
        <topology evidence="1">Multi-pass membrane protein</topology>
    </subcellularLocation>
</comment>
<keyword evidence="10" id="KW-0998">Cell outer membrane</keyword>
<evidence type="ECO:0000256" key="3">
    <source>
        <dbReference type="ARBA" id="ARBA00022448"/>
    </source>
</evidence>
<dbReference type="InterPro" id="IPR033900">
    <property type="entry name" value="Gram_neg_porin_domain"/>
</dbReference>
<keyword evidence="8" id="KW-0626">Porin</keyword>
<feature type="domain" description="Porin" evidence="12">
    <location>
        <begin position="7"/>
        <end position="296"/>
    </location>
</feature>
<comment type="subunit">
    <text evidence="2">Homotrimer.</text>
</comment>
<dbReference type="PANTHER" id="PTHR34501">
    <property type="entry name" value="PROTEIN YDDL-RELATED"/>
    <property type="match status" value="1"/>
</dbReference>
<dbReference type="InterPro" id="IPR050298">
    <property type="entry name" value="Gram-neg_bact_OMP"/>
</dbReference>
<dbReference type="Proteomes" id="UP000288178">
    <property type="component" value="Unassembled WGS sequence"/>
</dbReference>
<evidence type="ECO:0000256" key="5">
    <source>
        <dbReference type="ARBA" id="ARBA00022692"/>
    </source>
</evidence>
<dbReference type="SUPFAM" id="SSF56935">
    <property type="entry name" value="Porins"/>
    <property type="match status" value="1"/>
</dbReference>
<sequence length="313" mass="32879">MKKSLLALAALTAFAGVASAQSSVTLYGRVDLSINKGIGNDAKNISNGSGSRLGLRGSEDLGGGLSALFNIEHRFNADTGADSTGGTRMWNGRSLVGLKGGFGQVVFGREYTTAFLGTQLWADPWGWDTIANQAGITGLGGIAKVRNDSSITYNVAAGGFSFGIQTAEATDTINTFASKPLNFNVGYAAGPLRASFGYEKTGREGAGNEKMWSAAVSYNLGFVKPGFYYGKGTALNGADHKGMMFTATAPMGAGEFRASYGNLKANDTTVSKRIALGYHYSMSKRTTLYVDFANDSEAAQSKSGYDVGIKHNF</sequence>
<keyword evidence="5" id="KW-0812">Transmembrane</keyword>
<evidence type="ECO:0000256" key="7">
    <source>
        <dbReference type="ARBA" id="ARBA00023065"/>
    </source>
</evidence>
<evidence type="ECO:0000259" key="12">
    <source>
        <dbReference type="Pfam" id="PF13609"/>
    </source>
</evidence>
<reference evidence="13 14" key="1">
    <citation type="submission" date="2019-01" db="EMBL/GenBank/DDBJ databases">
        <authorList>
            <person name="Chen W.-M."/>
        </authorList>
    </citation>
    <scope>NUCLEOTIDE SEQUENCE [LARGE SCALE GENOMIC DNA]</scope>
    <source>
        <strain evidence="13 14">ICH-3</strain>
    </source>
</reference>
<evidence type="ECO:0000256" key="6">
    <source>
        <dbReference type="ARBA" id="ARBA00022729"/>
    </source>
</evidence>
<dbReference type="PRINTS" id="PR00184">
    <property type="entry name" value="NEISSPPORIN"/>
</dbReference>
<dbReference type="EMBL" id="SACT01000001">
    <property type="protein sequence ID" value="RVT53407.1"/>
    <property type="molecule type" value="Genomic_DNA"/>
</dbReference>
<proteinExistence type="predicted"/>